<dbReference type="EMBL" id="UYRR01014690">
    <property type="protein sequence ID" value="VDK27422.1"/>
    <property type="molecule type" value="Genomic_DNA"/>
</dbReference>
<accession>A0A3P6NS73</accession>
<dbReference type="OrthoDB" id="10253254at2759"/>
<reference evidence="2 3" key="1">
    <citation type="submission" date="2018-11" db="EMBL/GenBank/DDBJ databases">
        <authorList>
            <consortium name="Pathogen Informatics"/>
        </authorList>
    </citation>
    <scope>NUCLEOTIDE SEQUENCE [LARGE SCALE GENOMIC DNA]</scope>
</reference>
<name>A0A3P6NS73_ANISI</name>
<proteinExistence type="predicted"/>
<dbReference type="AlphaFoldDB" id="A0A3P6NS73"/>
<protein>
    <submittedName>
        <fullName evidence="2">Uncharacterized protein</fullName>
    </submittedName>
</protein>
<evidence type="ECO:0000313" key="2">
    <source>
        <dbReference type="EMBL" id="VDK27422.1"/>
    </source>
</evidence>
<feature type="region of interest" description="Disordered" evidence="1">
    <location>
        <begin position="1"/>
        <end position="29"/>
    </location>
</feature>
<dbReference type="Gene3D" id="3.40.50.300">
    <property type="entry name" value="P-loop containing nucleotide triphosphate hydrolases"/>
    <property type="match status" value="1"/>
</dbReference>
<keyword evidence="3" id="KW-1185">Reference proteome</keyword>
<evidence type="ECO:0000256" key="1">
    <source>
        <dbReference type="SAM" id="MobiDB-lite"/>
    </source>
</evidence>
<organism evidence="2 3">
    <name type="scientific">Anisakis simplex</name>
    <name type="common">Herring worm</name>
    <dbReference type="NCBI Taxonomy" id="6269"/>
    <lineage>
        <taxon>Eukaryota</taxon>
        <taxon>Metazoa</taxon>
        <taxon>Ecdysozoa</taxon>
        <taxon>Nematoda</taxon>
        <taxon>Chromadorea</taxon>
        <taxon>Rhabditida</taxon>
        <taxon>Spirurina</taxon>
        <taxon>Ascaridomorpha</taxon>
        <taxon>Ascaridoidea</taxon>
        <taxon>Anisakidae</taxon>
        <taxon>Anisakis</taxon>
        <taxon>Anisakis simplex complex</taxon>
    </lineage>
</organism>
<dbReference type="Proteomes" id="UP000267096">
    <property type="component" value="Unassembled WGS sequence"/>
</dbReference>
<sequence>MAGSRLGNIMGVKVKPEEVDPNADDHGANYRESQQFASHMSESQAVSDFALEKTLKEQREYLPVFAVRQKMLNVIRDNSVV</sequence>
<feature type="compositionally biased region" description="Basic and acidic residues" evidence="1">
    <location>
        <begin position="14"/>
        <end position="29"/>
    </location>
</feature>
<feature type="non-terminal residue" evidence="2">
    <location>
        <position position="81"/>
    </location>
</feature>
<gene>
    <name evidence="2" type="ORF">ASIM_LOCUS6629</name>
</gene>
<dbReference type="InterPro" id="IPR027417">
    <property type="entry name" value="P-loop_NTPase"/>
</dbReference>
<evidence type="ECO:0000313" key="3">
    <source>
        <dbReference type="Proteomes" id="UP000267096"/>
    </source>
</evidence>